<accession>A0A3L6S205</accession>
<evidence type="ECO:0000256" key="2">
    <source>
        <dbReference type="SAM" id="MobiDB-lite"/>
    </source>
</evidence>
<name>A0A3L6S205_PANMI</name>
<dbReference type="PANTHER" id="PTHR33063">
    <property type="entry name" value="OS02G0583500 PROTEIN"/>
    <property type="match status" value="1"/>
</dbReference>
<dbReference type="Proteomes" id="UP000275267">
    <property type="component" value="Unassembled WGS sequence"/>
</dbReference>
<sequence>MAPGRNPAARTREPAETPFTDYERLRAQNLMGDNQMFQRLGLSTLASWINNASSMSKDDVSQESRSLYDARDSECSEQEEVNMDSQVAKGVRKNTSNRGGNISARGPRGSKRVVATDREKAPIRVTRQRSTVTKQVPSESLTAATQDALEHPNSPLQNENQIDTGDEGALIATRKQLPMGKSLGKGLDSLSRGLGTKIPIQIFEGKRRSEPPIQAAKLASEGGIILKQHIPIYPHWKNYKKDEGQITNYIGKLAGQFTMDVNSKAVHEACTDLLKCGQRQMRYRLKKKYFDGVPANQVRTTSPIKHMTDEQWRALVEMWSNPTHKKQDKYKDTEPTAIDLFKETHCSSKIGFTESVKKAIDEMEAIVAEPEHDGQHVKSSTDVVSEVLSQSSKFLQNVGILSSSKSSTRGCVSSKVQELQAQLETEKQEKAELRQEMDSLKLQAQESELTMAKQEHEVDRLKDTIKSQAQQSEAAMAKQSEEIESLKKTVQDCSGFLRQMITF</sequence>
<feature type="coiled-coil region" evidence="1">
    <location>
        <begin position="416"/>
        <end position="489"/>
    </location>
</feature>
<dbReference type="PANTHER" id="PTHR33063:SF16">
    <property type="entry name" value="OS02G0241300 PROTEIN"/>
    <property type="match status" value="1"/>
</dbReference>
<dbReference type="EMBL" id="PQIB02000006">
    <property type="protein sequence ID" value="RLN12945.1"/>
    <property type="molecule type" value="Genomic_DNA"/>
</dbReference>
<organism evidence="3 4">
    <name type="scientific">Panicum miliaceum</name>
    <name type="common">Proso millet</name>
    <name type="synonym">Broomcorn millet</name>
    <dbReference type="NCBI Taxonomy" id="4540"/>
    <lineage>
        <taxon>Eukaryota</taxon>
        <taxon>Viridiplantae</taxon>
        <taxon>Streptophyta</taxon>
        <taxon>Embryophyta</taxon>
        <taxon>Tracheophyta</taxon>
        <taxon>Spermatophyta</taxon>
        <taxon>Magnoliopsida</taxon>
        <taxon>Liliopsida</taxon>
        <taxon>Poales</taxon>
        <taxon>Poaceae</taxon>
        <taxon>PACMAD clade</taxon>
        <taxon>Panicoideae</taxon>
        <taxon>Panicodae</taxon>
        <taxon>Paniceae</taxon>
        <taxon>Panicinae</taxon>
        <taxon>Panicum</taxon>
        <taxon>Panicum sect. Panicum</taxon>
    </lineage>
</organism>
<feature type="compositionally biased region" description="Basic and acidic residues" evidence="2">
    <location>
        <begin position="10"/>
        <end position="20"/>
    </location>
</feature>
<evidence type="ECO:0000256" key="1">
    <source>
        <dbReference type="SAM" id="Coils"/>
    </source>
</evidence>
<gene>
    <name evidence="3" type="ORF">C2845_PM09G01610</name>
</gene>
<evidence type="ECO:0000313" key="3">
    <source>
        <dbReference type="EMBL" id="RLN12945.1"/>
    </source>
</evidence>
<evidence type="ECO:0000313" key="4">
    <source>
        <dbReference type="Proteomes" id="UP000275267"/>
    </source>
</evidence>
<proteinExistence type="predicted"/>
<keyword evidence="1" id="KW-0175">Coiled coil</keyword>
<comment type="caution">
    <text evidence="3">The sequence shown here is derived from an EMBL/GenBank/DDBJ whole genome shotgun (WGS) entry which is preliminary data.</text>
</comment>
<dbReference type="OrthoDB" id="693022at2759"/>
<keyword evidence="4" id="KW-1185">Reference proteome</keyword>
<feature type="region of interest" description="Disordered" evidence="2">
    <location>
        <begin position="1"/>
        <end position="20"/>
    </location>
</feature>
<reference evidence="4" key="1">
    <citation type="journal article" date="2019" name="Nat. Commun.">
        <title>The genome of broomcorn millet.</title>
        <authorList>
            <person name="Zou C."/>
            <person name="Miki D."/>
            <person name="Li D."/>
            <person name="Tang Q."/>
            <person name="Xiao L."/>
            <person name="Rajput S."/>
            <person name="Deng P."/>
            <person name="Jia W."/>
            <person name="Huang R."/>
            <person name="Zhang M."/>
            <person name="Sun Y."/>
            <person name="Hu J."/>
            <person name="Fu X."/>
            <person name="Schnable P.S."/>
            <person name="Li F."/>
            <person name="Zhang H."/>
            <person name="Feng B."/>
            <person name="Zhu X."/>
            <person name="Liu R."/>
            <person name="Schnable J.C."/>
            <person name="Zhu J.-K."/>
            <person name="Zhang H."/>
        </authorList>
    </citation>
    <scope>NUCLEOTIDE SEQUENCE [LARGE SCALE GENOMIC DNA]</scope>
</reference>
<feature type="region of interest" description="Disordered" evidence="2">
    <location>
        <begin position="90"/>
        <end position="115"/>
    </location>
</feature>
<dbReference type="AlphaFoldDB" id="A0A3L6S205"/>
<protein>
    <submittedName>
        <fullName evidence="3">Uncharacterized protein</fullName>
    </submittedName>
</protein>